<sequence length="194" mass="21567">MRFNLATLSRFVTMQQPQCSDWVKVLGLGGSQTFDYTDDPRYPKLDLCEEDFLHYRGQAIDTTYVGAADATVYLCPGNRTHFEFKQPAGFRDMWVQQPSIEDAEDYSRVASIGTGYVATEKKLAPGGVWYAESAIRFHERYWTQPVFGDDSMPPLAPIPPELLEDGDGEDEGSDAFDGLPTEPVAPSGPEGPEE</sequence>
<dbReference type="AlphaFoldDB" id="A0A150G106"/>
<dbReference type="STRING" id="33097.A0A150G106"/>
<dbReference type="OrthoDB" id="1659429at2759"/>
<protein>
    <submittedName>
        <fullName evidence="2">Uncharacterized protein</fullName>
    </submittedName>
</protein>
<organism evidence="2 3">
    <name type="scientific">Gonium pectorale</name>
    <name type="common">Green alga</name>
    <dbReference type="NCBI Taxonomy" id="33097"/>
    <lineage>
        <taxon>Eukaryota</taxon>
        <taxon>Viridiplantae</taxon>
        <taxon>Chlorophyta</taxon>
        <taxon>core chlorophytes</taxon>
        <taxon>Chlorophyceae</taxon>
        <taxon>CS clade</taxon>
        <taxon>Chlamydomonadales</taxon>
        <taxon>Volvocaceae</taxon>
        <taxon>Gonium</taxon>
    </lineage>
</organism>
<dbReference type="GO" id="GO:0030246">
    <property type="term" value="F:carbohydrate binding"/>
    <property type="evidence" value="ECO:0007669"/>
    <property type="project" value="InterPro"/>
</dbReference>
<dbReference type="Proteomes" id="UP000075714">
    <property type="component" value="Unassembled WGS sequence"/>
</dbReference>
<dbReference type="InterPro" id="IPR014718">
    <property type="entry name" value="GH-type_carb-bd"/>
</dbReference>
<name>A0A150G106_GONPE</name>
<keyword evidence="3" id="KW-1185">Reference proteome</keyword>
<dbReference type="Gene3D" id="2.70.98.10">
    <property type="match status" value="1"/>
</dbReference>
<accession>A0A150G106</accession>
<proteinExistence type="predicted"/>
<dbReference type="EMBL" id="LSYV01000108">
    <property type="protein sequence ID" value="KXZ42990.1"/>
    <property type="molecule type" value="Genomic_DNA"/>
</dbReference>
<evidence type="ECO:0000313" key="3">
    <source>
        <dbReference type="Proteomes" id="UP000075714"/>
    </source>
</evidence>
<evidence type="ECO:0000313" key="2">
    <source>
        <dbReference type="EMBL" id="KXZ42990.1"/>
    </source>
</evidence>
<evidence type="ECO:0000256" key="1">
    <source>
        <dbReference type="SAM" id="MobiDB-lite"/>
    </source>
</evidence>
<gene>
    <name evidence="2" type="ORF">GPECTOR_108g185</name>
</gene>
<feature type="compositionally biased region" description="Acidic residues" evidence="1">
    <location>
        <begin position="162"/>
        <end position="174"/>
    </location>
</feature>
<comment type="caution">
    <text evidence="2">The sequence shown here is derived from an EMBL/GenBank/DDBJ whole genome shotgun (WGS) entry which is preliminary data.</text>
</comment>
<reference evidence="3" key="1">
    <citation type="journal article" date="2016" name="Nat. Commun.">
        <title>The Gonium pectorale genome demonstrates co-option of cell cycle regulation during the evolution of multicellularity.</title>
        <authorList>
            <person name="Hanschen E.R."/>
            <person name="Marriage T.N."/>
            <person name="Ferris P.J."/>
            <person name="Hamaji T."/>
            <person name="Toyoda A."/>
            <person name="Fujiyama A."/>
            <person name="Neme R."/>
            <person name="Noguchi H."/>
            <person name="Minakuchi Y."/>
            <person name="Suzuki M."/>
            <person name="Kawai-Toyooka H."/>
            <person name="Smith D.R."/>
            <person name="Sparks H."/>
            <person name="Anderson J."/>
            <person name="Bakaric R."/>
            <person name="Luria V."/>
            <person name="Karger A."/>
            <person name="Kirschner M.W."/>
            <person name="Durand P.M."/>
            <person name="Michod R.E."/>
            <person name="Nozaki H."/>
            <person name="Olson B.J."/>
        </authorList>
    </citation>
    <scope>NUCLEOTIDE SEQUENCE [LARGE SCALE GENOMIC DNA]</scope>
    <source>
        <strain evidence="3">NIES-2863</strain>
    </source>
</reference>
<feature type="region of interest" description="Disordered" evidence="1">
    <location>
        <begin position="151"/>
        <end position="194"/>
    </location>
</feature>